<evidence type="ECO:0000313" key="1">
    <source>
        <dbReference type="EMBL" id="KAI4320620.1"/>
    </source>
</evidence>
<dbReference type="EMBL" id="CM042889">
    <property type="protein sequence ID" value="KAI4320620.1"/>
    <property type="molecule type" value="Genomic_DNA"/>
</dbReference>
<reference evidence="2" key="1">
    <citation type="journal article" date="2023" name="Front. Plant Sci.">
        <title>Chromosomal-level genome assembly of Melastoma candidum provides insights into trichome evolution.</title>
        <authorList>
            <person name="Zhong Y."/>
            <person name="Wu W."/>
            <person name="Sun C."/>
            <person name="Zou P."/>
            <person name="Liu Y."/>
            <person name="Dai S."/>
            <person name="Zhou R."/>
        </authorList>
    </citation>
    <scope>NUCLEOTIDE SEQUENCE [LARGE SCALE GENOMIC DNA]</scope>
</reference>
<accession>A0ACB9M8Y4</accession>
<gene>
    <name evidence="1" type="ORF">MLD38_034079</name>
</gene>
<protein>
    <submittedName>
        <fullName evidence="1">Uncharacterized protein</fullName>
    </submittedName>
</protein>
<comment type="caution">
    <text evidence="1">The sequence shown here is derived from an EMBL/GenBank/DDBJ whole genome shotgun (WGS) entry which is preliminary data.</text>
</comment>
<evidence type="ECO:0000313" key="2">
    <source>
        <dbReference type="Proteomes" id="UP001057402"/>
    </source>
</evidence>
<name>A0ACB9M8Y4_9MYRT</name>
<sequence length="78" mass="8572">MKKRTSSQVENSEGSSTEEQHFKRKRRPEPALESDVEDVPPTPCNPPNSDESSSSMEENDDHPTSTPIAIDNCGLSSL</sequence>
<dbReference type="Proteomes" id="UP001057402">
    <property type="component" value="Chromosome 10"/>
</dbReference>
<proteinExistence type="predicted"/>
<organism evidence="1 2">
    <name type="scientific">Melastoma candidum</name>
    <dbReference type="NCBI Taxonomy" id="119954"/>
    <lineage>
        <taxon>Eukaryota</taxon>
        <taxon>Viridiplantae</taxon>
        <taxon>Streptophyta</taxon>
        <taxon>Embryophyta</taxon>
        <taxon>Tracheophyta</taxon>
        <taxon>Spermatophyta</taxon>
        <taxon>Magnoliopsida</taxon>
        <taxon>eudicotyledons</taxon>
        <taxon>Gunneridae</taxon>
        <taxon>Pentapetalae</taxon>
        <taxon>rosids</taxon>
        <taxon>malvids</taxon>
        <taxon>Myrtales</taxon>
        <taxon>Melastomataceae</taxon>
        <taxon>Melastomatoideae</taxon>
        <taxon>Melastomateae</taxon>
        <taxon>Melastoma</taxon>
    </lineage>
</organism>
<keyword evidence="2" id="KW-1185">Reference proteome</keyword>